<evidence type="ECO:0000313" key="2">
    <source>
        <dbReference type="EMBL" id="OHE98330.1"/>
    </source>
</evidence>
<gene>
    <name evidence="2" type="ORF">CORC01_06326</name>
</gene>
<reference evidence="2 3" key="1">
    <citation type="submission" date="2016-09" db="EMBL/GenBank/DDBJ databases">
        <authorList>
            <person name="Capua I."/>
            <person name="De Benedictis P."/>
            <person name="Joannis T."/>
            <person name="Lombin L.H."/>
            <person name="Cattoli G."/>
        </authorList>
    </citation>
    <scope>NUCLEOTIDE SEQUENCE [LARGE SCALE GENOMIC DNA]</scope>
    <source>
        <strain evidence="2 3">IMI 309357</strain>
    </source>
</reference>
<proteinExistence type="predicted"/>
<keyword evidence="3" id="KW-1185">Reference proteome</keyword>
<sequence>MPCRPCMSTAPRGTEQRGDRFSIVPSPQVYLGESGEAVEALRRPLISRTFISTIPRWTMVPSPPPALGVD</sequence>
<dbReference type="Proteomes" id="UP000176998">
    <property type="component" value="Unassembled WGS sequence"/>
</dbReference>
<organism evidence="2 3">
    <name type="scientific">Colletotrichum orchidophilum</name>
    <dbReference type="NCBI Taxonomy" id="1209926"/>
    <lineage>
        <taxon>Eukaryota</taxon>
        <taxon>Fungi</taxon>
        <taxon>Dikarya</taxon>
        <taxon>Ascomycota</taxon>
        <taxon>Pezizomycotina</taxon>
        <taxon>Sordariomycetes</taxon>
        <taxon>Hypocreomycetidae</taxon>
        <taxon>Glomerellales</taxon>
        <taxon>Glomerellaceae</taxon>
        <taxon>Colletotrichum</taxon>
    </lineage>
</organism>
<protein>
    <submittedName>
        <fullName evidence="2">Uncharacterized protein</fullName>
    </submittedName>
</protein>
<dbReference type="GeneID" id="34559477"/>
<accession>A0A1G4BA92</accession>
<evidence type="ECO:0000313" key="3">
    <source>
        <dbReference type="Proteomes" id="UP000176998"/>
    </source>
</evidence>
<comment type="caution">
    <text evidence="2">The sequence shown here is derived from an EMBL/GenBank/DDBJ whole genome shotgun (WGS) entry which is preliminary data.</text>
</comment>
<evidence type="ECO:0000256" key="1">
    <source>
        <dbReference type="SAM" id="MobiDB-lite"/>
    </source>
</evidence>
<feature type="region of interest" description="Disordered" evidence="1">
    <location>
        <begin position="1"/>
        <end position="21"/>
    </location>
</feature>
<dbReference type="EMBL" id="MJBS01000047">
    <property type="protein sequence ID" value="OHE98330.1"/>
    <property type="molecule type" value="Genomic_DNA"/>
</dbReference>
<dbReference type="AlphaFoldDB" id="A0A1G4BA92"/>
<dbReference type="RefSeq" id="XP_022475480.1">
    <property type="nucleotide sequence ID" value="XM_022617967.1"/>
</dbReference>
<dbReference type="OrthoDB" id="10583713at2759"/>
<name>A0A1G4BA92_9PEZI</name>